<dbReference type="GO" id="GO:0005524">
    <property type="term" value="F:ATP binding"/>
    <property type="evidence" value="ECO:0007669"/>
    <property type="project" value="InterPro"/>
</dbReference>
<proteinExistence type="predicted"/>
<dbReference type="RefSeq" id="WP_008293993.1">
    <property type="nucleotide sequence ID" value="NZ_CM002299.1"/>
</dbReference>
<dbReference type="Gene3D" id="3.40.50.20">
    <property type="match status" value="1"/>
</dbReference>
<accession>A4A9V7</accession>
<organism evidence="2 3">
    <name type="scientific">Congregibacter litoralis KT71</name>
    <dbReference type="NCBI Taxonomy" id="314285"/>
    <lineage>
        <taxon>Bacteria</taxon>
        <taxon>Pseudomonadati</taxon>
        <taxon>Pseudomonadota</taxon>
        <taxon>Gammaproteobacteria</taxon>
        <taxon>Cellvibrionales</taxon>
        <taxon>Halieaceae</taxon>
        <taxon>Congregibacter</taxon>
    </lineage>
</organism>
<evidence type="ECO:0000313" key="2">
    <source>
        <dbReference type="EMBL" id="EAQ97274.1"/>
    </source>
</evidence>
<dbReference type="eggNOG" id="COG3919">
    <property type="taxonomic scope" value="Bacteria"/>
</dbReference>
<keyword evidence="3" id="KW-1185">Reference proteome</keyword>
<protein>
    <submittedName>
        <fullName evidence="2">Putative ATP-grasp enzyme</fullName>
    </submittedName>
</protein>
<dbReference type="AlphaFoldDB" id="A4A9V7"/>
<reference evidence="2 3" key="1">
    <citation type="journal article" date="2007" name="Proc. Natl. Acad. Sci. U.S.A.">
        <title>Characterization of a marine gammaproteobacterium capable of aerobic anoxygenic photosynthesis.</title>
        <authorList>
            <person name="Fuchs B.M."/>
            <person name="Spring S."/>
            <person name="Teeling H."/>
            <person name="Quast C."/>
            <person name="Wulf J."/>
            <person name="Schattenhofer M."/>
            <person name="Yan S."/>
            <person name="Ferriera S."/>
            <person name="Johnson J."/>
            <person name="Glockner F.O."/>
            <person name="Amann R."/>
        </authorList>
    </citation>
    <scope>NUCLEOTIDE SEQUENCE [LARGE SCALE GENOMIC DNA]</scope>
    <source>
        <strain evidence="2">KT71</strain>
    </source>
</reference>
<dbReference type="Pfam" id="PF02655">
    <property type="entry name" value="ATP-grasp_3"/>
    <property type="match status" value="1"/>
</dbReference>
<dbReference type="InterPro" id="IPR003806">
    <property type="entry name" value="ATP-grasp_PylC-type"/>
</dbReference>
<dbReference type="GO" id="GO:0046872">
    <property type="term" value="F:metal ion binding"/>
    <property type="evidence" value="ECO:0007669"/>
    <property type="project" value="InterPro"/>
</dbReference>
<dbReference type="STRING" id="314285.KT71_07839"/>
<name>A4A9V7_9GAMM</name>
<evidence type="ECO:0000259" key="1">
    <source>
        <dbReference type="Pfam" id="PF02655"/>
    </source>
</evidence>
<reference evidence="2 3" key="2">
    <citation type="journal article" date="2009" name="PLoS ONE">
        <title>The photosynthetic apparatus and its regulation in the aerobic gammaproteobacterium Congregibacter litoralis gen. nov., sp. nov.</title>
        <authorList>
            <person name="Spring S."/>
            <person name="Lunsdorf H."/>
            <person name="Fuchs B.M."/>
            <person name="Tindall B.J."/>
        </authorList>
    </citation>
    <scope>NUCLEOTIDE SEQUENCE [LARGE SCALE GENOMIC DNA]</scope>
    <source>
        <strain evidence="2">KT71</strain>
    </source>
</reference>
<dbReference type="HOGENOM" id="CLU_026180_0_0_6"/>
<dbReference type="OrthoDB" id="40611at2"/>
<dbReference type="EMBL" id="AAOA02000004">
    <property type="protein sequence ID" value="EAQ97274.1"/>
    <property type="molecule type" value="Genomic_DNA"/>
</dbReference>
<evidence type="ECO:0000313" key="3">
    <source>
        <dbReference type="Proteomes" id="UP000019205"/>
    </source>
</evidence>
<sequence length="377" mass="41406">MKTVLLTLGRLPKALAIVRACRAAGCRVLVADPFRWHLCKPSRDVAQSFRVTAPNTSLSAYLADLLDIIDREAVDLVIPVSEEALHVAKLRTQLPPGVMLWAAPLVQLAELHHKRDFIALAACKGLPVPETYTADEAGARALARRSDYVEKPVHSCSGIGLRFARAGDALVSDSAEGLVQTHLEGELISSLSVVSRGRELATVFYRGRVFAGTVAICFERVDDADSAQRWVSDFLADSDYSGFLAFDFIVDGDGVARAIECNPRATSGVHFFDSASLGEALLNPESTSSIRLTAGTRFQWAYSTLTETYAAIFKPREFIRRFREMRSARDVIWAAHDPLPFLLMTPMSWEILWPAMTTGVSLGEATQRDIAWFGESS</sequence>
<dbReference type="Proteomes" id="UP000019205">
    <property type="component" value="Chromosome"/>
</dbReference>
<dbReference type="SUPFAM" id="SSF56059">
    <property type="entry name" value="Glutathione synthetase ATP-binding domain-like"/>
    <property type="match status" value="1"/>
</dbReference>
<feature type="domain" description="ATP-grasp fold PylC-type" evidence="1">
    <location>
        <begin position="125"/>
        <end position="266"/>
    </location>
</feature>
<comment type="caution">
    <text evidence="2">The sequence shown here is derived from an EMBL/GenBank/DDBJ whole genome shotgun (WGS) entry which is preliminary data.</text>
</comment>
<gene>
    <name evidence="2" type="ORF">KT71_07839</name>
</gene>